<dbReference type="Proteomes" id="UP000027265">
    <property type="component" value="Unassembled WGS sequence"/>
</dbReference>
<keyword evidence="3" id="KW-1185">Reference proteome</keyword>
<name>A0A067PYS9_9AGAM</name>
<dbReference type="HOGENOM" id="CLU_520797_0_0_1"/>
<feature type="region of interest" description="Disordered" evidence="1">
    <location>
        <begin position="74"/>
        <end position="130"/>
    </location>
</feature>
<evidence type="ECO:0000313" key="2">
    <source>
        <dbReference type="EMBL" id="KDQ55501.1"/>
    </source>
</evidence>
<proteinExistence type="predicted"/>
<sequence>MECDFGFDYFDMDHDPLSSPPASSQLTGSQWVARARRGPEPPQGDFVKWQSSQTTCAALGALMVEAAQPSRIAPRVPDWDSSTSAFLSSASKPPSSSSTSTATRTRPRPAPRTRAADSSEAISASNSATSQAIRDPAHFLNIVKVVSHQIDENARKKKRRLEKVKEKGKGKGFELPKMVVGHSKPVSTSVGSEKVVKKVDHGVGLKTAGIEPKGKGVSRGMMRTISLDVVDVSDNDGDDLYMDVDTSMRVEPGASTSTHTGVNNPESFSVEQTSHRSSSFKTHSKIPVLPPEARVTQHSTSSVSMPPPPVPIKSKSVANHSPSSFDGDVSMTIEESPPIPRSLRPSPLPSTPQPPPITTTNLSNHLTNTTKPPQQLPTPSQPLTYSQTSFATNSRPPPLGMRRVHSNPYAGLTPSQQLPTKQRGFKPPLARAAPAPAPPRFTLMQVQVQDKPGRSKSTLPTPDTTPSPAGMRGGKTLPNFDVNLPPRVSAGDRPPSPAPADADSSYGDMSWDMEMEEAVRQYD</sequence>
<evidence type="ECO:0000313" key="3">
    <source>
        <dbReference type="Proteomes" id="UP000027265"/>
    </source>
</evidence>
<feature type="compositionally biased region" description="Polar residues" evidence="1">
    <location>
        <begin position="120"/>
        <end position="130"/>
    </location>
</feature>
<reference evidence="3" key="1">
    <citation type="journal article" date="2014" name="Proc. Natl. Acad. Sci. U.S.A.">
        <title>Extensive sampling of basidiomycete genomes demonstrates inadequacy of the white-rot/brown-rot paradigm for wood decay fungi.</title>
        <authorList>
            <person name="Riley R."/>
            <person name="Salamov A.A."/>
            <person name="Brown D.W."/>
            <person name="Nagy L.G."/>
            <person name="Floudas D."/>
            <person name="Held B.W."/>
            <person name="Levasseur A."/>
            <person name="Lombard V."/>
            <person name="Morin E."/>
            <person name="Otillar R."/>
            <person name="Lindquist E.A."/>
            <person name="Sun H."/>
            <person name="LaButti K.M."/>
            <person name="Schmutz J."/>
            <person name="Jabbour D."/>
            <person name="Luo H."/>
            <person name="Baker S.E."/>
            <person name="Pisabarro A.G."/>
            <person name="Walton J.D."/>
            <person name="Blanchette R.A."/>
            <person name="Henrissat B."/>
            <person name="Martin F."/>
            <person name="Cullen D."/>
            <person name="Hibbett D.S."/>
            <person name="Grigoriev I.V."/>
        </authorList>
    </citation>
    <scope>NUCLEOTIDE SEQUENCE [LARGE SCALE GENOMIC DNA]</scope>
    <source>
        <strain evidence="3">MUCL 33604</strain>
    </source>
</reference>
<protein>
    <submittedName>
        <fullName evidence="2">Uncharacterized protein</fullName>
    </submittedName>
</protein>
<feature type="compositionally biased region" description="Low complexity" evidence="1">
    <location>
        <begin position="358"/>
        <end position="373"/>
    </location>
</feature>
<dbReference type="AlphaFoldDB" id="A0A067PYS9"/>
<feature type="compositionally biased region" description="Low complexity" evidence="1">
    <location>
        <begin position="455"/>
        <end position="468"/>
    </location>
</feature>
<evidence type="ECO:0000256" key="1">
    <source>
        <dbReference type="SAM" id="MobiDB-lite"/>
    </source>
</evidence>
<dbReference type="STRING" id="933084.A0A067PYS9"/>
<feature type="region of interest" description="Disordered" evidence="1">
    <location>
        <begin position="250"/>
        <end position="523"/>
    </location>
</feature>
<feature type="region of interest" description="Disordered" evidence="1">
    <location>
        <begin position="14"/>
        <end position="45"/>
    </location>
</feature>
<feature type="compositionally biased region" description="Polar residues" evidence="1">
    <location>
        <begin position="385"/>
        <end position="394"/>
    </location>
</feature>
<dbReference type="OrthoDB" id="3271218at2759"/>
<feature type="compositionally biased region" description="Low complexity" evidence="1">
    <location>
        <begin position="489"/>
        <end position="508"/>
    </location>
</feature>
<dbReference type="EMBL" id="KL197725">
    <property type="protein sequence ID" value="KDQ55501.1"/>
    <property type="molecule type" value="Genomic_DNA"/>
</dbReference>
<feature type="compositionally biased region" description="Polar residues" evidence="1">
    <location>
        <begin position="20"/>
        <end position="30"/>
    </location>
</feature>
<feature type="compositionally biased region" description="Pro residues" evidence="1">
    <location>
        <begin position="346"/>
        <end position="357"/>
    </location>
</feature>
<feature type="compositionally biased region" description="Polar residues" evidence="1">
    <location>
        <begin position="254"/>
        <end position="281"/>
    </location>
</feature>
<feature type="compositionally biased region" description="Low complexity" evidence="1">
    <location>
        <begin position="81"/>
        <end position="104"/>
    </location>
</feature>
<accession>A0A067PYS9</accession>
<dbReference type="InParanoid" id="A0A067PYS9"/>
<organism evidence="2 3">
    <name type="scientific">Jaapia argillacea MUCL 33604</name>
    <dbReference type="NCBI Taxonomy" id="933084"/>
    <lineage>
        <taxon>Eukaryota</taxon>
        <taxon>Fungi</taxon>
        <taxon>Dikarya</taxon>
        <taxon>Basidiomycota</taxon>
        <taxon>Agaricomycotina</taxon>
        <taxon>Agaricomycetes</taxon>
        <taxon>Agaricomycetidae</taxon>
        <taxon>Jaapiales</taxon>
        <taxon>Jaapiaceae</taxon>
        <taxon>Jaapia</taxon>
    </lineage>
</organism>
<gene>
    <name evidence="2" type="ORF">JAAARDRAFT_195870</name>
</gene>